<gene>
    <name evidence="2" type="ORF">EVOR1521_LOCUS14677</name>
</gene>
<evidence type="ECO:0000313" key="3">
    <source>
        <dbReference type="Proteomes" id="UP001178507"/>
    </source>
</evidence>
<keyword evidence="1" id="KW-1133">Transmembrane helix</keyword>
<evidence type="ECO:0000313" key="2">
    <source>
        <dbReference type="EMBL" id="CAJ1388945.1"/>
    </source>
</evidence>
<dbReference type="EMBL" id="CAUJNA010001779">
    <property type="protein sequence ID" value="CAJ1388945.1"/>
    <property type="molecule type" value="Genomic_DNA"/>
</dbReference>
<keyword evidence="3" id="KW-1185">Reference proteome</keyword>
<dbReference type="InterPro" id="IPR017853">
    <property type="entry name" value="GH"/>
</dbReference>
<evidence type="ECO:0000256" key="1">
    <source>
        <dbReference type="SAM" id="Phobius"/>
    </source>
</evidence>
<accession>A0AA36ILI5</accession>
<feature type="transmembrane region" description="Helical" evidence="1">
    <location>
        <begin position="1155"/>
        <end position="1175"/>
    </location>
</feature>
<organism evidence="2 3">
    <name type="scientific">Effrenium voratum</name>
    <dbReference type="NCBI Taxonomy" id="2562239"/>
    <lineage>
        <taxon>Eukaryota</taxon>
        <taxon>Sar</taxon>
        <taxon>Alveolata</taxon>
        <taxon>Dinophyceae</taxon>
        <taxon>Suessiales</taxon>
        <taxon>Symbiodiniaceae</taxon>
        <taxon>Effrenium</taxon>
    </lineage>
</organism>
<feature type="transmembrane region" description="Helical" evidence="1">
    <location>
        <begin position="21"/>
        <end position="41"/>
    </location>
</feature>
<name>A0AA36ILI5_9DINO</name>
<feature type="transmembrane region" description="Helical" evidence="1">
    <location>
        <begin position="1181"/>
        <end position="1202"/>
    </location>
</feature>
<dbReference type="SUPFAM" id="SSF51445">
    <property type="entry name" value="(Trans)glycosidases"/>
    <property type="match status" value="1"/>
</dbReference>
<keyword evidence="1" id="KW-0812">Transmembrane</keyword>
<comment type="caution">
    <text evidence="2">The sequence shown here is derived from an EMBL/GenBank/DDBJ whole genome shotgun (WGS) entry which is preliminary data.</text>
</comment>
<dbReference type="Proteomes" id="UP001178507">
    <property type="component" value="Unassembled WGS sequence"/>
</dbReference>
<sequence>MEREFPTSSFTRAARRHTGCLSLLCVVGVALLLTLGIMLGIEVVQNAPDGPPAPPAPPPSPVPTYLAACSAHEGCASLQGDCCPTAKGVLLQCCSSIASNASITPFHGMCYAPTPAKNVTHFFTDDYMAAWAEPLWKGRDDLGAIRALNVGALRLYGNDPRLDHEEFLNRAYELGLGVIVAISDYPYTQDPKGKCATQPPYDCFSEVRAQYSSMLKKGFAVKSGVSRRFHAAIKAVILINEPELKITYQGQIAKEAWSEGYYAKALLSAVDGALSAEKDLRITGPKPPFTIVHSFATCELCKSNAAGNRAGKGQTVGTYPALGFMYDFVVGALSPGLYGYTPRNDLRSALQQRVMLGFNTQDTTDVICSHLLSPLQQTPLAGLPVWAGEYKAWYQSLSDSKMSDFEEDFKKISSWVGASSCAGAGARLEGVSLFEFQVSYFKGSEDHQMDFGVYELGSKKIGSTVKDEATNWETYPVWCRRARRNAEGQSWVDAIARVLGGKAKDSSCPAELDEPELVARLQRTMFNAQRSVSDRLGLDREVGRLNWRALEAREFAVMPIGNPYCWIAGFSYELCCTGPGGNPACWDGHFTFELCCHENEGAETKARSAAVARYVLESSEELERVGLFRDYVPHKDCWEPPNYTFEFCCDLKQGLRGRSVCWDGWRLTFERCCFRGLKGEEGEGLEGGDDLPEAPDLQAEELMPLGAECWKEGYSYRACCRVEGAEEPQSCWDALHTELRCCQGLAAPAQRWRPVPKSSKAAQCLDAVHGRPLDLGVKSCGSGRYFHLATLGKLRLRKDFWATAVPWFLAPRFNTSAWARHVASFGPTGVHEHQVVGGLCLPSFCEPETVGAYVAPRVNPWWRFPRARALPLNASHVLLPPPLARPQQLIRSHGFLPMWVSKSSCLALVNNSFCDEFWQFAVSERRRFAWDVPVALALVLLVVRLKIPASWAQRPSGSRPDALRVLLTAAAVWTHTFSHGSWLPAERKQLGAWFFSKDLTYKVNIGFVVLSTHLRLREPSRCVGLAIGRRWLQLGPALGFWTLIYLYVFVDCIPMNNAVKSSGLHRWYSERRSECQVPEHLVWSLLLLHEPITGRNSPCHNSDIFETQFWLDAVVVLLRAGPSSWLAMPLWHVALYWRFLAIAEEGHEWAFAYSHGFRMLLPPAFLTMALWPVVFTRMRDLGAVLGVLVDLLGFVLVALSCVQDLLAFGPTGSVPLRPWRQAAAFQVSELLFVLGLLLLLRRDGSTWPWTSRLSQLSLGINLSNLFVFHFLGGFLLEEPPGLLARAERAKVI</sequence>
<dbReference type="Gene3D" id="3.20.20.80">
    <property type="entry name" value="Glycosidases"/>
    <property type="match status" value="1"/>
</dbReference>
<keyword evidence="1" id="KW-0472">Membrane</keyword>
<reference evidence="2" key="1">
    <citation type="submission" date="2023-08" db="EMBL/GenBank/DDBJ databases">
        <authorList>
            <person name="Chen Y."/>
            <person name="Shah S."/>
            <person name="Dougan E. K."/>
            <person name="Thang M."/>
            <person name="Chan C."/>
        </authorList>
    </citation>
    <scope>NUCLEOTIDE SEQUENCE</scope>
</reference>
<proteinExistence type="predicted"/>
<feature type="transmembrane region" description="Helical" evidence="1">
    <location>
        <begin position="1031"/>
        <end position="1050"/>
    </location>
</feature>
<feature type="transmembrane region" description="Helical" evidence="1">
    <location>
        <begin position="1125"/>
        <end position="1143"/>
    </location>
</feature>
<feature type="transmembrane region" description="Helical" evidence="1">
    <location>
        <begin position="1253"/>
        <end position="1276"/>
    </location>
</feature>
<feature type="transmembrane region" description="Helical" evidence="1">
    <location>
        <begin position="1223"/>
        <end position="1241"/>
    </location>
</feature>
<protein>
    <submittedName>
        <fullName evidence="2">Uncharacterized protein</fullName>
    </submittedName>
</protein>